<evidence type="ECO:0000256" key="1">
    <source>
        <dbReference type="SAM" id="SignalP"/>
    </source>
</evidence>
<organism evidence="3 4">
    <name type="scientific">Polymorphum gilvum (strain LMG 25793 / CGMCC 1.9160 / SL003B-26A1)</name>
    <dbReference type="NCBI Taxonomy" id="991905"/>
    <lineage>
        <taxon>Bacteria</taxon>
        <taxon>Pseudomonadati</taxon>
        <taxon>Pseudomonadota</taxon>
        <taxon>Alphaproteobacteria</taxon>
        <taxon>Rhodobacterales</taxon>
        <taxon>Paracoccaceae</taxon>
        <taxon>Polymorphum</taxon>
    </lineage>
</organism>
<proteinExistence type="predicted"/>
<dbReference type="Pfam" id="PF13539">
    <property type="entry name" value="Peptidase_M15_4"/>
    <property type="match status" value="1"/>
</dbReference>
<name>F2J480_POLGS</name>
<dbReference type="AlphaFoldDB" id="F2J480"/>
<dbReference type="SUPFAM" id="SSF55166">
    <property type="entry name" value="Hedgehog/DD-peptidase"/>
    <property type="match status" value="1"/>
</dbReference>
<evidence type="ECO:0000313" key="4">
    <source>
        <dbReference type="Proteomes" id="UP000008130"/>
    </source>
</evidence>
<dbReference type="InterPro" id="IPR009045">
    <property type="entry name" value="Zn_M74/Hedgehog-like"/>
</dbReference>
<accession>F2J480</accession>
<dbReference type="KEGG" id="pgv:SL003B_1578"/>
<dbReference type="GO" id="GO:0008233">
    <property type="term" value="F:peptidase activity"/>
    <property type="evidence" value="ECO:0007669"/>
    <property type="project" value="InterPro"/>
</dbReference>
<dbReference type="EMBL" id="CP002568">
    <property type="protein sequence ID" value="ADZ70006.1"/>
    <property type="molecule type" value="Genomic_DNA"/>
</dbReference>
<keyword evidence="4" id="KW-1185">Reference proteome</keyword>
<evidence type="ECO:0000313" key="3">
    <source>
        <dbReference type="EMBL" id="ADZ70006.1"/>
    </source>
</evidence>
<dbReference type="PATRIC" id="fig|991905.3.peg.1622"/>
<dbReference type="eggNOG" id="COG0791">
    <property type="taxonomic scope" value="Bacteria"/>
</dbReference>
<dbReference type="Gene3D" id="3.30.1380.10">
    <property type="match status" value="1"/>
</dbReference>
<dbReference type="InterPro" id="IPR039561">
    <property type="entry name" value="Peptidase_M15C"/>
</dbReference>
<evidence type="ECO:0000259" key="2">
    <source>
        <dbReference type="Pfam" id="PF13539"/>
    </source>
</evidence>
<dbReference type="STRING" id="991905.SL003B_1578"/>
<feature type="signal peptide" evidence="1">
    <location>
        <begin position="1"/>
        <end position="22"/>
    </location>
</feature>
<dbReference type="Proteomes" id="UP000008130">
    <property type="component" value="Chromosome"/>
</dbReference>
<protein>
    <submittedName>
        <fullName evidence="3">NLP/P60 protein</fullName>
    </submittedName>
</protein>
<feature type="domain" description="Peptidase M15C" evidence="2">
    <location>
        <begin position="182"/>
        <end position="251"/>
    </location>
</feature>
<sequence>MRRLFNVLSLWCGLVCVLAGHAAPAWGLSLDDKLALLVAAYPQSLSHVADGRLHFRDGGPPLAIDDGRTKTHAQALESADVEDMLSQPYPIGPCETRSEVDIDPGRVRSEALLKRLYGASREAVIRQLTTIDWFGARLKVTTAQGMDRALLKVRDDLAKLPETVMQPASKSAGTFNWRVIAGTDRLSVHSFGAAIDLDTAYADYWLWAGGRPGDVPYYKNRVPMEIVEVFERHGFIWGGRWYHFDTMHFEYRPELIAIARTAGFDACAAP</sequence>
<feature type="chain" id="PRO_5003284048" evidence="1">
    <location>
        <begin position="23"/>
        <end position="270"/>
    </location>
</feature>
<dbReference type="HOGENOM" id="CLU_076855_0_0_5"/>
<reference evidence="3 4" key="1">
    <citation type="journal article" date="2011" name="J. Bacteriol.">
        <title>Complete genome sequence of Polymorphum gilvum SL003B-26A1T, a crude oil-degrading bacterium from oil-polluted saline soil.</title>
        <authorList>
            <person name="Li S.G."/>
            <person name="Tang Y.Q."/>
            <person name="Nie Y."/>
            <person name="Cai M."/>
            <person name="Wu X.L."/>
        </authorList>
    </citation>
    <scope>NUCLEOTIDE SEQUENCE [LARGE SCALE GENOMIC DNA]</scope>
    <source>
        <strain evidence="4">LMG 25793 / CGMCC 1.9160 / SL003B-26A1</strain>
    </source>
</reference>
<gene>
    <name evidence="3" type="ordered locus">SL003B_1578</name>
</gene>
<keyword evidence="1" id="KW-0732">Signal</keyword>